<protein>
    <recommendedName>
        <fullName evidence="7">Chaperone SurA</fullName>
    </recommendedName>
    <alternativeName>
        <fullName evidence="7">Peptidyl-prolyl cis-trans isomerase SurA</fullName>
        <shortName evidence="7">PPIase SurA</shortName>
        <ecNumber evidence="7">5.2.1.8</ecNumber>
    </alternativeName>
    <alternativeName>
        <fullName evidence="7">Rotamase SurA</fullName>
    </alternativeName>
</protein>
<dbReference type="Gene3D" id="3.10.50.40">
    <property type="match status" value="2"/>
</dbReference>
<keyword evidence="2 7" id="KW-0677">Repeat</keyword>
<dbReference type="Pfam" id="PF09312">
    <property type="entry name" value="SurA_N"/>
    <property type="match status" value="1"/>
</dbReference>
<dbReference type="HAMAP" id="MF_01183">
    <property type="entry name" value="Chaperone_SurA"/>
    <property type="match status" value="1"/>
</dbReference>
<comment type="catalytic activity">
    <reaction evidence="7">
        <text>[protein]-peptidylproline (omega=180) = [protein]-peptidylproline (omega=0)</text>
        <dbReference type="Rhea" id="RHEA:16237"/>
        <dbReference type="Rhea" id="RHEA-COMP:10747"/>
        <dbReference type="Rhea" id="RHEA-COMP:10748"/>
        <dbReference type="ChEBI" id="CHEBI:83833"/>
        <dbReference type="ChEBI" id="CHEBI:83834"/>
        <dbReference type="EC" id="5.2.1.8"/>
    </reaction>
</comment>
<keyword evidence="4 7" id="KW-0697">Rotamase</keyword>
<dbReference type="GO" id="GO:0050821">
    <property type="term" value="P:protein stabilization"/>
    <property type="evidence" value="ECO:0007669"/>
    <property type="project" value="InterPro"/>
</dbReference>
<dbReference type="EMBL" id="JAKNBA010000046">
    <property type="protein sequence ID" value="MDE1243953.1"/>
    <property type="molecule type" value="Genomic_DNA"/>
</dbReference>
<dbReference type="EMBL" id="CP118709">
    <property type="protein sequence ID" value="WGK81738.1"/>
    <property type="molecule type" value="Genomic_DNA"/>
</dbReference>
<dbReference type="InterPro" id="IPR000297">
    <property type="entry name" value="PPIase_PpiC"/>
</dbReference>
<gene>
    <name evidence="7 9" type="primary">surA</name>
    <name evidence="9" type="ORF">L9W94_17780</name>
    <name evidence="10" type="ORF">PYE51_00285</name>
</gene>
<accession>A0A9X4F043</accession>
<dbReference type="Proteomes" id="UP001239257">
    <property type="component" value="Chromosome 1"/>
</dbReference>
<evidence type="ECO:0000256" key="5">
    <source>
        <dbReference type="ARBA" id="ARBA00023186"/>
    </source>
</evidence>
<dbReference type="PROSITE" id="PS50198">
    <property type="entry name" value="PPIC_PPIASE_2"/>
    <property type="match status" value="2"/>
</dbReference>
<dbReference type="Proteomes" id="UP001140979">
    <property type="component" value="Unassembled WGS sequence"/>
</dbReference>
<feature type="domain" description="PpiC" evidence="8">
    <location>
        <begin position="173"/>
        <end position="271"/>
    </location>
</feature>
<feature type="signal peptide" evidence="7">
    <location>
        <begin position="1"/>
        <end position="22"/>
    </location>
</feature>
<dbReference type="InterPro" id="IPR023034">
    <property type="entry name" value="PPIase_SurA"/>
</dbReference>
<evidence type="ECO:0000313" key="11">
    <source>
        <dbReference type="Proteomes" id="UP001140979"/>
    </source>
</evidence>
<evidence type="ECO:0000256" key="6">
    <source>
        <dbReference type="ARBA" id="ARBA00023235"/>
    </source>
</evidence>
<organism evidence="9 11">
    <name type="scientific">Vibrio aestuarianus</name>
    <dbReference type="NCBI Taxonomy" id="28171"/>
    <lineage>
        <taxon>Bacteria</taxon>
        <taxon>Pseudomonadati</taxon>
        <taxon>Pseudomonadota</taxon>
        <taxon>Gammaproteobacteria</taxon>
        <taxon>Vibrionales</taxon>
        <taxon>Vibrionaceae</taxon>
        <taxon>Vibrio</taxon>
    </lineage>
</organism>
<evidence type="ECO:0000256" key="1">
    <source>
        <dbReference type="ARBA" id="ARBA00022729"/>
    </source>
</evidence>
<dbReference type="AlphaFoldDB" id="A0A9X4F043"/>
<name>A0A9X4F043_9VIBR</name>
<feature type="chain" id="PRO_5042638855" description="Chaperone SurA" evidence="7">
    <location>
        <begin position="23"/>
        <end position="431"/>
    </location>
</feature>
<dbReference type="PANTHER" id="PTHR47637">
    <property type="entry name" value="CHAPERONE SURA"/>
    <property type="match status" value="1"/>
</dbReference>
<proteinExistence type="inferred from homology"/>
<dbReference type="SUPFAM" id="SSF109998">
    <property type="entry name" value="Triger factor/SurA peptide-binding domain-like"/>
    <property type="match status" value="1"/>
</dbReference>
<dbReference type="InterPro" id="IPR050280">
    <property type="entry name" value="OMP_Chaperone_SurA"/>
</dbReference>
<dbReference type="GO" id="GO:0006457">
    <property type="term" value="P:protein folding"/>
    <property type="evidence" value="ECO:0007669"/>
    <property type="project" value="UniProtKB-UniRule"/>
</dbReference>
<reference evidence="9" key="1">
    <citation type="submission" date="2022-02" db="EMBL/GenBank/DDBJ databases">
        <title>Emergence and expansion in Europe of a Vibrio aestuarianus clonal complex pathogenic for oysters.</title>
        <authorList>
            <person name="Mesnil A."/>
            <person name="Travers M.-A."/>
        </authorList>
    </citation>
    <scope>NUCLEOTIDE SEQUENCE</scope>
    <source>
        <strain evidence="9">19_064_11T1</strain>
        <strain evidence="10">U29</strain>
    </source>
</reference>
<dbReference type="RefSeq" id="WP_274674876.1">
    <property type="nucleotide sequence ID" value="NZ_CP118709.1"/>
</dbReference>
<dbReference type="EC" id="5.2.1.8" evidence="7"/>
<sequence length="431" mass="48534" precursor="true">MKLWKHTLIGLVATLNIATASATPVELDRVAVIVNSGVILQSDINSAIKTLYINAKKNNQTLPDEKVLREQVIEKLIIDTVQQQEAERIGVRIDDNRLNEAINEIAKNNNQTIDELTTSVAAEDLTYAEFREQVRKEIAASEARNALVRRRVNILPAEVDNLADILAQETNATVQYKIGHIQLRFSDDQDKTVVEKQAKELAEKLNQGADFSTMAYTYSKGPKALQGGDWGWMRKEEMPTIFADQIKMQNKGTIIGPFRSGVGFHILKIEDVKGLETVAVTEVNARHILIKPTVILSDDGVKKELNDFIRRINAGEATFAELAQQYSQDPGSAAQNGELGYQTPDLYVPEFKHQVEILPVGQISEPFKTVHGWHIVEVLDRREVDRTDSAIKNKAYRILFNRKFNEEASAWLQEMRASAFVEILKDEQDDN</sequence>
<dbReference type="Gene3D" id="1.10.4030.10">
    <property type="entry name" value="Porin chaperone SurA, peptide-binding domain"/>
    <property type="match status" value="1"/>
</dbReference>
<evidence type="ECO:0000256" key="2">
    <source>
        <dbReference type="ARBA" id="ARBA00022737"/>
    </source>
</evidence>
<evidence type="ECO:0000256" key="3">
    <source>
        <dbReference type="ARBA" id="ARBA00022764"/>
    </source>
</evidence>
<evidence type="ECO:0000256" key="7">
    <source>
        <dbReference type="HAMAP-Rule" id="MF_01183"/>
    </source>
</evidence>
<dbReference type="NCBIfam" id="NF008038">
    <property type="entry name" value="PRK10770.1"/>
    <property type="match status" value="1"/>
</dbReference>
<dbReference type="Pfam" id="PF00639">
    <property type="entry name" value="Rotamase"/>
    <property type="match status" value="2"/>
</dbReference>
<evidence type="ECO:0000313" key="10">
    <source>
        <dbReference type="EMBL" id="WGK81738.1"/>
    </source>
</evidence>
<dbReference type="InterPro" id="IPR046357">
    <property type="entry name" value="PPIase_dom_sf"/>
</dbReference>
<comment type="domain">
    <text evidence="7">The PPIase activity resides only in the second parvulin domain. The N-terminal region and the C-terminal tail are necessary and sufficient for the chaperone activity of SurA. The PPIase activity is dispensable for SurA to function as a chaperone. The N-terminal region and the C-terminal tail are also required for porin recognition.</text>
</comment>
<dbReference type="GO" id="GO:0051082">
    <property type="term" value="F:unfolded protein binding"/>
    <property type="evidence" value="ECO:0007669"/>
    <property type="project" value="UniProtKB-UniRule"/>
</dbReference>
<evidence type="ECO:0000259" key="8">
    <source>
        <dbReference type="PROSITE" id="PS50198"/>
    </source>
</evidence>
<feature type="domain" description="PpiC" evidence="8">
    <location>
        <begin position="280"/>
        <end position="380"/>
    </location>
</feature>
<keyword evidence="6 7" id="KW-0413">Isomerase</keyword>
<dbReference type="GO" id="GO:0030288">
    <property type="term" value="C:outer membrane-bounded periplasmic space"/>
    <property type="evidence" value="ECO:0007669"/>
    <property type="project" value="InterPro"/>
</dbReference>
<dbReference type="GO" id="GO:0003755">
    <property type="term" value="F:peptidyl-prolyl cis-trans isomerase activity"/>
    <property type="evidence" value="ECO:0007669"/>
    <property type="project" value="UniProtKB-UniRule"/>
</dbReference>
<evidence type="ECO:0000256" key="4">
    <source>
        <dbReference type="ARBA" id="ARBA00023110"/>
    </source>
</evidence>
<comment type="function">
    <text evidence="7">Chaperone involved in the correct folding and assembly of outer membrane proteins. Recognizes specific patterns of aromatic residues and the orientation of their side chains, which are found more frequently in integral outer membrane proteins. May act in both early periplasmic and late outer membrane-associated steps of protein maturation.</text>
</comment>
<evidence type="ECO:0000313" key="9">
    <source>
        <dbReference type="EMBL" id="MDE1243953.1"/>
    </source>
</evidence>
<dbReference type="GO" id="GO:0043165">
    <property type="term" value="P:Gram-negative-bacterium-type cell outer membrane assembly"/>
    <property type="evidence" value="ECO:0007669"/>
    <property type="project" value="InterPro"/>
</dbReference>
<dbReference type="InterPro" id="IPR027304">
    <property type="entry name" value="Trigger_fact/SurA_dom_sf"/>
</dbReference>
<dbReference type="PANTHER" id="PTHR47637:SF1">
    <property type="entry name" value="CHAPERONE SURA"/>
    <property type="match status" value="1"/>
</dbReference>
<keyword evidence="5 7" id="KW-0143">Chaperone</keyword>
<dbReference type="InterPro" id="IPR015391">
    <property type="entry name" value="SurA_N"/>
</dbReference>
<dbReference type="GO" id="GO:0042277">
    <property type="term" value="F:peptide binding"/>
    <property type="evidence" value="ECO:0007669"/>
    <property type="project" value="InterPro"/>
</dbReference>
<dbReference type="SUPFAM" id="SSF54534">
    <property type="entry name" value="FKBP-like"/>
    <property type="match status" value="2"/>
</dbReference>
<comment type="subcellular location">
    <subcellularLocation>
        <location evidence="7">Periplasm</location>
    </subcellularLocation>
    <text evidence="7">Is capable of associating with the outer membrane.</text>
</comment>
<keyword evidence="1 7" id="KW-0732">Signal</keyword>
<keyword evidence="3 7" id="KW-0574">Periplasm</keyword>